<comment type="caution">
    <text evidence="1">The sequence shown here is derived from an EMBL/GenBank/DDBJ whole genome shotgun (WGS) entry which is preliminary data.</text>
</comment>
<protein>
    <submittedName>
        <fullName evidence="1">Uncharacterized protein</fullName>
    </submittedName>
</protein>
<dbReference type="Proteomes" id="UP000798662">
    <property type="component" value="Chromosome 3"/>
</dbReference>
<evidence type="ECO:0000313" key="1">
    <source>
        <dbReference type="EMBL" id="KAK1869059.1"/>
    </source>
</evidence>
<reference evidence="1" key="1">
    <citation type="submission" date="2019-11" db="EMBL/GenBank/DDBJ databases">
        <title>Nori genome reveals adaptations in red seaweeds to the harsh intertidal environment.</title>
        <authorList>
            <person name="Wang D."/>
            <person name="Mao Y."/>
        </authorList>
    </citation>
    <scope>NUCLEOTIDE SEQUENCE</scope>
    <source>
        <tissue evidence="1">Gametophyte</tissue>
    </source>
</reference>
<sequence length="224" mass="23443">MEGLAHDLQLASSSGKPTCHAGPCREAFSVPVSLLAAVQGGPHRDIRVQRQVCAAYRSICPLIPFLRLTQSPNLTPFPVLFCPLTAHKRLTPWRPLPPCTPCRLPSPLPASPPPPLLSPPLPHPSPPSLRPWRTLPSGTLPRPFPMVRRPWPGAALATATSVATAVAVVVVAVAVVVVAVAAAVVAAAAEVAAAAAPVATATAPRGHRLPRTTAGTSRKPRRWS</sequence>
<evidence type="ECO:0000313" key="2">
    <source>
        <dbReference type="Proteomes" id="UP000798662"/>
    </source>
</evidence>
<dbReference type="EMBL" id="CM020620">
    <property type="protein sequence ID" value="KAK1869059.1"/>
    <property type="molecule type" value="Genomic_DNA"/>
</dbReference>
<name>A0ACC3CFJ9_PYRYE</name>
<accession>A0ACC3CFJ9</accession>
<keyword evidence="2" id="KW-1185">Reference proteome</keyword>
<gene>
    <name evidence="1" type="ORF">I4F81_011541</name>
</gene>
<proteinExistence type="predicted"/>
<organism evidence="1 2">
    <name type="scientific">Pyropia yezoensis</name>
    <name type="common">Susabi-nori</name>
    <name type="synonym">Porphyra yezoensis</name>
    <dbReference type="NCBI Taxonomy" id="2788"/>
    <lineage>
        <taxon>Eukaryota</taxon>
        <taxon>Rhodophyta</taxon>
        <taxon>Bangiophyceae</taxon>
        <taxon>Bangiales</taxon>
        <taxon>Bangiaceae</taxon>
        <taxon>Pyropia</taxon>
    </lineage>
</organism>